<evidence type="ECO:0000256" key="7">
    <source>
        <dbReference type="ARBA" id="ARBA00023288"/>
    </source>
</evidence>
<keyword evidence="4" id="KW-0472">Membrane</keyword>
<dbReference type="PATRIC" id="fig|390236.22.peg.1315"/>
<reference evidence="9 10" key="1">
    <citation type="journal article" date="2011" name="J. Bacteriol.">
        <title>Whole-genome sequences of two Borrelia afzelii and two Borrelia garinii Lyme disease agent isolates.</title>
        <authorList>
            <person name="Casjens S.R."/>
            <person name="Mongodin E.F."/>
            <person name="Qiu W.-G."/>
            <person name="Dunn J.J."/>
            <person name="Luft B.J."/>
            <person name="Fraser-Liggett C.M."/>
            <person name="Schutzer S.E."/>
        </authorList>
    </citation>
    <scope>NUCLEOTIDE SEQUENCE [LARGE SCALE GENOMIC DNA]</scope>
    <source>
        <strain evidence="9 10">PKo</strain>
    </source>
</reference>
<dbReference type="Pfam" id="PF00921">
    <property type="entry name" value="Lipoprotein_2"/>
    <property type="match status" value="3"/>
</dbReference>
<dbReference type="RefSeq" id="WP_014486320.1">
    <property type="nucleotide sequence ID" value="NC_017236.1"/>
</dbReference>
<protein>
    <submittedName>
        <fullName evidence="9">Outer surface protein VlsE</fullName>
    </submittedName>
</protein>
<evidence type="ECO:0000256" key="6">
    <source>
        <dbReference type="ARBA" id="ARBA00023237"/>
    </source>
</evidence>
<evidence type="ECO:0000313" key="9">
    <source>
        <dbReference type="EMBL" id="AEL70528.1"/>
    </source>
</evidence>
<keyword evidence="7" id="KW-0449">Lipoprotein</keyword>
<keyword evidence="5" id="KW-0564">Palmitate</keyword>
<dbReference type="InterPro" id="IPR000680">
    <property type="entry name" value="Borrelia_lipo"/>
</dbReference>
<evidence type="ECO:0000256" key="1">
    <source>
        <dbReference type="ARBA" id="ARBA00003932"/>
    </source>
</evidence>
<evidence type="ECO:0000256" key="4">
    <source>
        <dbReference type="ARBA" id="ARBA00023136"/>
    </source>
</evidence>
<keyword evidence="6" id="KW-0998">Cell outer membrane</keyword>
<dbReference type="HOGENOM" id="CLU_290817_0_0_12"/>
<feature type="region of interest" description="Disordered" evidence="8">
    <location>
        <begin position="161"/>
        <end position="180"/>
    </location>
</feature>
<evidence type="ECO:0000313" key="10">
    <source>
        <dbReference type="Proteomes" id="UP000005216"/>
    </source>
</evidence>
<proteinExistence type="predicted"/>
<dbReference type="GO" id="GO:0009279">
    <property type="term" value="C:cell outer membrane"/>
    <property type="evidence" value="ECO:0007669"/>
    <property type="project" value="UniProtKB-SubCell"/>
</dbReference>
<gene>
    <name evidence="9" type="ordered locus">BafPKo_AC0020</name>
</gene>
<accession>G0ITS4</accession>
<comment type="subcellular location">
    <subcellularLocation>
        <location evidence="2">Cell outer membrane</location>
        <topology evidence="2">Lipid-anchor</topology>
    </subcellularLocation>
</comment>
<organism evidence="9 10">
    <name type="scientific">Borreliella afzelii (strain PKo)</name>
    <name type="common">Borrelia afzelii</name>
    <dbReference type="NCBI Taxonomy" id="390236"/>
    <lineage>
        <taxon>Bacteria</taxon>
        <taxon>Pseudomonadati</taxon>
        <taxon>Spirochaetota</taxon>
        <taxon>Spirochaetia</taxon>
        <taxon>Spirochaetales</taxon>
        <taxon>Borreliaceae</taxon>
        <taxon>Borreliella</taxon>
    </lineage>
</organism>
<name>G0ITS4_BORAP</name>
<sequence length="934" mass="90539">MGKDGDALKDVTAAGDEDNADARKLFAGANGNAAVGADVADIAKAAGAVTAVSGEQILKAIVDAAGDENQAGAKAADAKNPIAAAIGDANDGAAEFGENEMKKRNDKIAAAIVLRGVAKSGKFAVANADNDNKASVKSAVESAVDEVSKWLEEMIKAAEDAATKGGTGEASEKIGDSANQGAVADADSVKGIAKGIKGIVDAAGKAFGKDGDALKDVTAAADEANAAAGKLFAGNAAGADAGDIAKAAGAVSAVSGEQILKAIVDAAGDENQAGKKAEEAKNPIAAAIGDANDAAANGFGKDEMKKRNDKIAAAIVLRGVAKSGKFAVADNADNSKASVKSAVESAVDEVSKWLEEMIKAAGKALGKDGALKDVTAADGEANADAGKLFATQAGANAGAGDIAKAAAAVTAVSGEQILKAIVDAAGAANQVGKKAEEAKNPIAAAIGTADAGAAEFGQNEMKKSDKIAAAIVLRGVAKDGKFAVANANDNSKESVKSAVESAVGEVSGWLKEMITAAGEAAKVDNGSDGKIGDSAANNAGKADKDSVNGIAKGIKGIVAAAGKALGKEGALKGVKEAAAGDKDQDGVGAGAATNPIEAAIGDAGQGAAFGEDMKKSDKIAAAIVLRGVAKDGKFAVAADADNGKKESVKSAVESAVDEVSAWLKEMITAAAEAAKVDAGGADKIGDVGADNKGAVADANSVKEIAKGIKGIVAAAGKALGGSALKDVTEVADDNAANAVAGKLFAGNAAGADVAAADIAKAAAAVTAVSGEQILKAIVDAAGDKNQDGMGAGAATNPIEAAIGDAGQGAAFGNDMKKSDKIAAAIVLRGVAKGGKFAVANADNDGKKESVKSAVESAVDEVSGWLEEMITAAEEAAKVGGTGGADKIGDSAANNAGKADESSVKGIAKGIKGIVAAAGKALGKEGNALTGVASC</sequence>
<keyword evidence="10" id="KW-1185">Reference proteome</keyword>
<evidence type="ECO:0000256" key="3">
    <source>
        <dbReference type="ARBA" id="ARBA00022729"/>
    </source>
</evidence>
<evidence type="ECO:0000256" key="2">
    <source>
        <dbReference type="ARBA" id="ARBA00004459"/>
    </source>
</evidence>
<evidence type="ECO:0000256" key="8">
    <source>
        <dbReference type="SAM" id="MobiDB-lite"/>
    </source>
</evidence>
<dbReference type="Proteomes" id="UP000005216">
    <property type="component" value="Plasmid lp28-8"/>
</dbReference>
<comment type="function">
    <text evidence="1">The Vlp and Vsp proteins are antigenically distinct proteins, only one vlp or vsp gene is transcriptionally active at any one time. Switching between these genes is a mechanism of host immune response evasion.</text>
</comment>
<geneLocation type="plasmid" evidence="9 10">
    <name>lp28-8</name>
</geneLocation>
<dbReference type="AlphaFoldDB" id="G0ITS4"/>
<keyword evidence="3" id="KW-0732">Signal</keyword>
<dbReference type="KEGG" id="bafz:BafPKo_AC0020"/>
<dbReference type="EMBL" id="CP002947">
    <property type="protein sequence ID" value="AEL70528.1"/>
    <property type="molecule type" value="Genomic_DNA"/>
</dbReference>
<dbReference type="SUPFAM" id="SSF74748">
    <property type="entry name" value="Variable surface antigen VlsE"/>
    <property type="match status" value="6"/>
</dbReference>
<evidence type="ECO:0000256" key="5">
    <source>
        <dbReference type="ARBA" id="ARBA00023139"/>
    </source>
</evidence>
<keyword evidence="9" id="KW-0614">Plasmid</keyword>